<proteinExistence type="predicted"/>
<organism evidence="2 3">
    <name type="scientific">Corchorus capsularis</name>
    <name type="common">Jute</name>
    <dbReference type="NCBI Taxonomy" id="210143"/>
    <lineage>
        <taxon>Eukaryota</taxon>
        <taxon>Viridiplantae</taxon>
        <taxon>Streptophyta</taxon>
        <taxon>Embryophyta</taxon>
        <taxon>Tracheophyta</taxon>
        <taxon>Spermatophyta</taxon>
        <taxon>Magnoliopsida</taxon>
        <taxon>eudicotyledons</taxon>
        <taxon>Gunneridae</taxon>
        <taxon>Pentapetalae</taxon>
        <taxon>rosids</taxon>
        <taxon>malvids</taxon>
        <taxon>Malvales</taxon>
        <taxon>Malvaceae</taxon>
        <taxon>Grewioideae</taxon>
        <taxon>Apeibeae</taxon>
        <taxon>Corchorus</taxon>
    </lineage>
</organism>
<evidence type="ECO:0000313" key="2">
    <source>
        <dbReference type="EMBL" id="OMO52930.1"/>
    </source>
</evidence>
<dbReference type="Proteomes" id="UP000188268">
    <property type="component" value="Unassembled WGS sequence"/>
</dbReference>
<keyword evidence="3" id="KW-1185">Reference proteome</keyword>
<sequence>IADLTASGFAEWWSKVHIIDDFDQYIELLISSTRTTLSKKAKQCKEVVDTQLSVVKHGKGKVLAIRSSNDKEDMASKRKSAQLTQEVIGTPENHHVDSGNNNMLVDNLSDETDKERHWKRAKTTK</sequence>
<evidence type="ECO:0000313" key="3">
    <source>
        <dbReference type="Proteomes" id="UP000188268"/>
    </source>
</evidence>
<dbReference type="Gramene" id="OMO52930">
    <property type="protein sequence ID" value="OMO52930"/>
    <property type="gene ID" value="CCACVL1_28998"/>
</dbReference>
<name>A0A1R3G4G5_COCAP</name>
<feature type="non-terminal residue" evidence="2">
    <location>
        <position position="1"/>
    </location>
</feature>
<feature type="region of interest" description="Disordered" evidence="1">
    <location>
        <begin position="68"/>
        <end position="125"/>
    </location>
</feature>
<protein>
    <submittedName>
        <fullName evidence="2">Uncharacterized protein</fullName>
    </submittedName>
</protein>
<accession>A0A1R3G4G5</accession>
<dbReference type="EMBL" id="AWWV01015372">
    <property type="protein sequence ID" value="OMO52930.1"/>
    <property type="molecule type" value="Genomic_DNA"/>
</dbReference>
<comment type="caution">
    <text evidence="2">The sequence shown here is derived from an EMBL/GenBank/DDBJ whole genome shotgun (WGS) entry which is preliminary data.</text>
</comment>
<evidence type="ECO:0000256" key="1">
    <source>
        <dbReference type="SAM" id="MobiDB-lite"/>
    </source>
</evidence>
<reference evidence="2 3" key="1">
    <citation type="submission" date="2013-09" db="EMBL/GenBank/DDBJ databases">
        <title>Corchorus capsularis genome sequencing.</title>
        <authorList>
            <person name="Alam M."/>
            <person name="Haque M.S."/>
            <person name="Islam M.S."/>
            <person name="Emdad E.M."/>
            <person name="Islam M.M."/>
            <person name="Ahmed B."/>
            <person name="Halim A."/>
            <person name="Hossen Q.M.M."/>
            <person name="Hossain M.Z."/>
            <person name="Ahmed R."/>
            <person name="Khan M.M."/>
            <person name="Islam R."/>
            <person name="Rashid M.M."/>
            <person name="Khan S.A."/>
            <person name="Rahman M.S."/>
            <person name="Alam M."/>
        </authorList>
    </citation>
    <scope>NUCLEOTIDE SEQUENCE [LARGE SCALE GENOMIC DNA]</scope>
    <source>
        <strain evidence="3">cv. CVL-1</strain>
        <tissue evidence="2">Whole seedling</tissue>
    </source>
</reference>
<feature type="non-terminal residue" evidence="2">
    <location>
        <position position="125"/>
    </location>
</feature>
<gene>
    <name evidence="2" type="ORF">CCACVL1_28998</name>
</gene>
<dbReference type="AlphaFoldDB" id="A0A1R3G4G5"/>